<name>A0A9Q2WGI8_9BURK</name>
<dbReference type="AlphaFoldDB" id="A0A9Q2WGI8"/>
<dbReference type="Proteomes" id="UP000783102">
    <property type="component" value="Unassembled WGS sequence"/>
</dbReference>
<dbReference type="Gene3D" id="1.10.10.10">
    <property type="entry name" value="Winged helix-like DNA-binding domain superfamily/Winged helix DNA-binding domain"/>
    <property type="match status" value="1"/>
</dbReference>
<dbReference type="InterPro" id="IPR036388">
    <property type="entry name" value="WH-like_DNA-bd_sf"/>
</dbReference>
<evidence type="ECO:0000313" key="2">
    <source>
        <dbReference type="Proteomes" id="UP000783102"/>
    </source>
</evidence>
<dbReference type="InterPro" id="IPR036390">
    <property type="entry name" value="WH_DNA-bd_sf"/>
</dbReference>
<accession>A0A9Q2WGI8</accession>
<evidence type="ECO:0000313" key="1">
    <source>
        <dbReference type="EMBL" id="MBT8550542.1"/>
    </source>
</evidence>
<comment type="caution">
    <text evidence="1">The sequence shown here is derived from an EMBL/GenBank/DDBJ whole genome shotgun (WGS) entry which is preliminary data.</text>
</comment>
<proteinExistence type="predicted"/>
<dbReference type="EMBL" id="JAANEY010000001">
    <property type="protein sequence ID" value="MBT8550542.1"/>
    <property type="molecule type" value="Genomic_DNA"/>
</dbReference>
<protein>
    <submittedName>
        <fullName evidence="1">Uncharacterized protein</fullName>
    </submittedName>
</protein>
<organism evidence="1 2">
    <name type="scientific">Polynucleobacter paneuropaeus</name>
    <dbReference type="NCBI Taxonomy" id="2527775"/>
    <lineage>
        <taxon>Bacteria</taxon>
        <taxon>Pseudomonadati</taxon>
        <taxon>Pseudomonadota</taxon>
        <taxon>Betaproteobacteria</taxon>
        <taxon>Burkholderiales</taxon>
        <taxon>Burkholderiaceae</taxon>
        <taxon>Polynucleobacter</taxon>
    </lineage>
</organism>
<dbReference type="SUPFAM" id="SSF46785">
    <property type="entry name" value="Winged helix' DNA-binding domain"/>
    <property type="match status" value="1"/>
</dbReference>
<gene>
    <name evidence="1" type="ORF">G6731_01015</name>
</gene>
<reference evidence="1" key="1">
    <citation type="journal article" date="2021" name="Genome Biol. Evol.">
        <title>Continental-Scale Gene Flow Prevents Allopatric Divergence of Pelagic Freshwater Bacteria.</title>
        <authorList>
            <person name="Hoetzinger M."/>
            <person name="Pitt A."/>
            <person name="Huemer A."/>
            <person name="Hahn M.W."/>
        </authorList>
    </citation>
    <scope>NUCLEOTIDE SEQUENCE</scope>
    <source>
        <strain evidence="1">SM1-W8</strain>
    </source>
</reference>
<sequence length="127" mass="14731">MAVSNVRNYRLIKNKEVRQMDKYFKYLVALDKSNKKFKLSNDERLLLDVVASAKHNDKVMYVKDLITLNQIASQATLHKALSSLVNKKLLELKITEEDGRLKEVHLTKLANKRYEELSKAIEDAIKN</sequence>